<sequence>MAGLCEGGNELPGSLKASRSRKQGISTEVMRMKQCDKKEGRQERSRDNLIDIQEYSRKRSDIDRISLAL</sequence>
<reference evidence="2 3" key="1">
    <citation type="journal article" date="2022" name="Allergy">
        <title>Genome assembly and annotation of Periplaneta americana reveal a comprehensive cockroach allergen profile.</title>
        <authorList>
            <person name="Wang L."/>
            <person name="Xiong Q."/>
            <person name="Saelim N."/>
            <person name="Wang L."/>
            <person name="Nong W."/>
            <person name="Wan A.T."/>
            <person name="Shi M."/>
            <person name="Liu X."/>
            <person name="Cao Q."/>
            <person name="Hui J.H.L."/>
            <person name="Sookrung N."/>
            <person name="Leung T.F."/>
            <person name="Tungtrongchitr A."/>
            <person name="Tsui S.K.W."/>
        </authorList>
    </citation>
    <scope>NUCLEOTIDE SEQUENCE [LARGE SCALE GENOMIC DNA]</scope>
    <source>
        <strain evidence="2">PWHHKU_190912</strain>
    </source>
</reference>
<accession>A0ABQ8SHU4</accession>
<keyword evidence="3" id="KW-1185">Reference proteome</keyword>
<organism evidence="2 3">
    <name type="scientific">Periplaneta americana</name>
    <name type="common">American cockroach</name>
    <name type="synonym">Blatta americana</name>
    <dbReference type="NCBI Taxonomy" id="6978"/>
    <lineage>
        <taxon>Eukaryota</taxon>
        <taxon>Metazoa</taxon>
        <taxon>Ecdysozoa</taxon>
        <taxon>Arthropoda</taxon>
        <taxon>Hexapoda</taxon>
        <taxon>Insecta</taxon>
        <taxon>Pterygota</taxon>
        <taxon>Neoptera</taxon>
        <taxon>Polyneoptera</taxon>
        <taxon>Dictyoptera</taxon>
        <taxon>Blattodea</taxon>
        <taxon>Blattoidea</taxon>
        <taxon>Blattidae</taxon>
        <taxon>Blattinae</taxon>
        <taxon>Periplaneta</taxon>
    </lineage>
</organism>
<comment type="caution">
    <text evidence="2">The sequence shown here is derived from an EMBL/GenBank/DDBJ whole genome shotgun (WGS) entry which is preliminary data.</text>
</comment>
<evidence type="ECO:0000313" key="3">
    <source>
        <dbReference type="Proteomes" id="UP001148838"/>
    </source>
</evidence>
<name>A0ABQ8SHU4_PERAM</name>
<gene>
    <name evidence="2" type="ORF">ANN_15525</name>
</gene>
<dbReference type="EMBL" id="JAJSOF020000027">
    <property type="protein sequence ID" value="KAJ4433266.1"/>
    <property type="molecule type" value="Genomic_DNA"/>
</dbReference>
<proteinExistence type="predicted"/>
<dbReference type="Proteomes" id="UP001148838">
    <property type="component" value="Unassembled WGS sequence"/>
</dbReference>
<evidence type="ECO:0000256" key="1">
    <source>
        <dbReference type="SAM" id="MobiDB-lite"/>
    </source>
</evidence>
<protein>
    <submittedName>
        <fullName evidence="2">Uncharacterized protein</fullName>
    </submittedName>
</protein>
<feature type="region of interest" description="Disordered" evidence="1">
    <location>
        <begin position="1"/>
        <end position="46"/>
    </location>
</feature>
<feature type="compositionally biased region" description="Basic and acidic residues" evidence="1">
    <location>
        <begin position="30"/>
        <end position="46"/>
    </location>
</feature>
<evidence type="ECO:0000313" key="2">
    <source>
        <dbReference type="EMBL" id="KAJ4433266.1"/>
    </source>
</evidence>